<dbReference type="EMBL" id="JAHWGI010000293">
    <property type="protein sequence ID" value="KAK3912404.1"/>
    <property type="molecule type" value="Genomic_DNA"/>
</dbReference>
<dbReference type="Gene3D" id="1.10.1410.10">
    <property type="match status" value="1"/>
</dbReference>
<dbReference type="GO" id="GO:0050265">
    <property type="term" value="F:RNA uridylyltransferase activity"/>
    <property type="evidence" value="ECO:0007669"/>
    <property type="project" value="TreeGrafter"/>
</dbReference>
<dbReference type="Pfam" id="PF22600">
    <property type="entry name" value="MTPAP-like_central"/>
    <property type="match status" value="1"/>
</dbReference>
<evidence type="ECO:0000256" key="2">
    <source>
        <dbReference type="PROSITE-ProRule" id="PRU00176"/>
    </source>
</evidence>
<dbReference type="SUPFAM" id="SSF81631">
    <property type="entry name" value="PAP/OAS1 substrate-binding domain"/>
    <property type="match status" value="1"/>
</dbReference>
<gene>
    <name evidence="4" type="ORF">KUF71_021974</name>
</gene>
<evidence type="ECO:0000259" key="3">
    <source>
        <dbReference type="PROSITE" id="PS50102"/>
    </source>
</evidence>
<protein>
    <submittedName>
        <fullName evidence="4">Terminal uridylyltransferase Tailor</fullName>
    </submittedName>
</protein>
<evidence type="ECO:0000313" key="5">
    <source>
        <dbReference type="Proteomes" id="UP001219518"/>
    </source>
</evidence>
<proteinExistence type="predicted"/>
<dbReference type="PROSITE" id="PS50102">
    <property type="entry name" value="RRM"/>
    <property type="match status" value="1"/>
</dbReference>
<dbReference type="InterPro" id="IPR054708">
    <property type="entry name" value="MTPAP-like_central"/>
</dbReference>
<name>A0AAE1H0D4_9NEOP</name>
<dbReference type="GO" id="GO:0003723">
    <property type="term" value="F:RNA binding"/>
    <property type="evidence" value="ECO:0007669"/>
    <property type="project" value="UniProtKB-UniRule"/>
</dbReference>
<dbReference type="PANTHER" id="PTHR12271">
    <property type="entry name" value="POLY A POLYMERASE CID PAP -RELATED"/>
    <property type="match status" value="1"/>
</dbReference>
<dbReference type="CDD" id="cd05402">
    <property type="entry name" value="NT_PAP_TUTase"/>
    <property type="match status" value="1"/>
</dbReference>
<reference evidence="4" key="2">
    <citation type="journal article" date="2023" name="BMC Genomics">
        <title>Pest status, molecular evolution, and epigenetic factors derived from the genome assembly of Frankliniella fusca, a thysanopteran phytovirus vector.</title>
        <authorList>
            <person name="Catto M.A."/>
            <person name="Labadie P.E."/>
            <person name="Jacobson A.L."/>
            <person name="Kennedy G.G."/>
            <person name="Srinivasan R."/>
            <person name="Hunt B.G."/>
        </authorList>
    </citation>
    <scope>NUCLEOTIDE SEQUENCE</scope>
    <source>
        <strain evidence="4">PL_HMW_Pooled</strain>
    </source>
</reference>
<dbReference type="Proteomes" id="UP001219518">
    <property type="component" value="Unassembled WGS sequence"/>
</dbReference>
<dbReference type="PANTHER" id="PTHR12271:SF66">
    <property type="entry name" value="TERMINAL URIDYLYLTRANSFERASE TAILOR"/>
    <property type="match status" value="1"/>
</dbReference>
<dbReference type="SUPFAM" id="SSF54928">
    <property type="entry name" value="RNA-binding domain, RBD"/>
    <property type="match status" value="1"/>
</dbReference>
<keyword evidence="5" id="KW-1185">Reference proteome</keyword>
<dbReference type="Gene3D" id="3.30.70.330">
    <property type="match status" value="1"/>
</dbReference>
<dbReference type="Gene3D" id="3.30.460.10">
    <property type="entry name" value="Beta Polymerase, domain 2"/>
    <property type="match status" value="1"/>
</dbReference>
<dbReference type="GO" id="GO:0031123">
    <property type="term" value="P:RNA 3'-end processing"/>
    <property type="evidence" value="ECO:0007669"/>
    <property type="project" value="TreeGrafter"/>
</dbReference>
<dbReference type="InterPro" id="IPR043519">
    <property type="entry name" value="NT_sf"/>
</dbReference>
<keyword evidence="4" id="KW-0548">Nucleotidyltransferase</keyword>
<dbReference type="InterPro" id="IPR012677">
    <property type="entry name" value="Nucleotide-bd_a/b_plait_sf"/>
</dbReference>
<dbReference type="InterPro" id="IPR035979">
    <property type="entry name" value="RBD_domain_sf"/>
</dbReference>
<dbReference type="AlphaFoldDB" id="A0AAE1H0D4"/>
<dbReference type="InterPro" id="IPR000504">
    <property type="entry name" value="RRM_dom"/>
</dbReference>
<comment type="caution">
    <text evidence="4">The sequence shown here is derived from an EMBL/GenBank/DDBJ whole genome shotgun (WGS) entry which is preliminary data.</text>
</comment>
<organism evidence="4 5">
    <name type="scientific">Frankliniella fusca</name>
    <dbReference type="NCBI Taxonomy" id="407009"/>
    <lineage>
        <taxon>Eukaryota</taxon>
        <taxon>Metazoa</taxon>
        <taxon>Ecdysozoa</taxon>
        <taxon>Arthropoda</taxon>
        <taxon>Hexapoda</taxon>
        <taxon>Insecta</taxon>
        <taxon>Pterygota</taxon>
        <taxon>Neoptera</taxon>
        <taxon>Paraneoptera</taxon>
        <taxon>Thysanoptera</taxon>
        <taxon>Terebrantia</taxon>
        <taxon>Thripoidea</taxon>
        <taxon>Thripidae</taxon>
        <taxon>Frankliniella</taxon>
    </lineage>
</organism>
<keyword evidence="4" id="KW-0808">Transferase</keyword>
<reference evidence="4" key="1">
    <citation type="submission" date="2021-07" db="EMBL/GenBank/DDBJ databases">
        <authorList>
            <person name="Catto M.A."/>
            <person name="Jacobson A."/>
            <person name="Kennedy G."/>
            <person name="Labadie P."/>
            <person name="Hunt B.G."/>
            <person name="Srinivasan R."/>
        </authorList>
    </citation>
    <scope>NUCLEOTIDE SEQUENCE</scope>
    <source>
        <strain evidence="4">PL_HMW_Pooled</strain>
        <tissue evidence="4">Head</tissue>
    </source>
</reference>
<accession>A0AAE1H0D4</accession>
<dbReference type="SUPFAM" id="SSF81301">
    <property type="entry name" value="Nucleotidyltransferase"/>
    <property type="match status" value="1"/>
</dbReference>
<keyword evidence="1 2" id="KW-0694">RNA-binding</keyword>
<sequence length="734" mass="83017">MSRFCEPCGITVQEDNFKSHIEGKKHKLQEAKLQHKMKLEETGLYIRGIPNGIKAPELRNIFQQFGDISVINVFGSKAYLYFVDKLSCDEALKHKHVAKNQVLVVNRRKLTLTPPGSMGSGGSGQGLKRGFDNIQNNIKLETPAKRSLDCNKILEAIASPAPITHHFSTLKNLLLAGDEGCQLVIRKICSDLEFSLRTTFNVRKLYPFGSMTTGLAFKDSDLDLFADLEINESKCLLLEDNKNLEKKIFDKAKSCFYRRGNIFTGVVPIARAKTPIIKFIHKATSISCDLSFKDAVGYCNSRLLRQYLQMNERFFELIFFIKYWSRMHQFCSTSKFSNFALSMLGLSFLLSLKDAKGNNVVPPVQELLNTADQNDPHYFVQGWRCAFNTSPITIDLPNTPYFTMPGLLRNFFEYVSHLPFETHVISVLTGQLIERKIFAENPSELPEAYECYRNHIARNPTDSLFKPDECVVIHDPFKLNHNLTGRVTNDVLKSFTEACRTAAELCSSVLDDNNLQSTLLHKLLNPNQHLLNKPNSQAQPSTAKGNVSSSKAMMSITLKMPEAFQENPLENSTNFLSAILQEILHFKIKNVLSSNDVIPSKIGRTDCMQDVHEENLTVLVCQGTKDVWNGRKKAQAFLKAKGTSFQNPLSFNDEKCISTHLAENNIIISDLALECRLICSKEKLNVQFQNEGKQGYFNSCMSFVNIVLHRWVAEFSKTFLQKSESQNNPIENQG</sequence>
<dbReference type="SMART" id="SM00360">
    <property type="entry name" value="RRM"/>
    <property type="match status" value="1"/>
</dbReference>
<feature type="domain" description="RRM" evidence="3">
    <location>
        <begin position="42"/>
        <end position="117"/>
    </location>
</feature>
<evidence type="ECO:0000256" key="1">
    <source>
        <dbReference type="ARBA" id="ARBA00022884"/>
    </source>
</evidence>
<evidence type="ECO:0000313" key="4">
    <source>
        <dbReference type="EMBL" id="KAK3912404.1"/>
    </source>
</evidence>